<protein>
    <submittedName>
        <fullName evidence="10">Probable DIP5-Glutamate and aspartate permease-able to mediate transport of other amino acids</fullName>
    </submittedName>
</protein>
<dbReference type="InterPro" id="IPR050524">
    <property type="entry name" value="APC_YAT"/>
</dbReference>
<feature type="transmembrane region" description="Helical" evidence="8">
    <location>
        <begin position="167"/>
        <end position="185"/>
    </location>
</feature>
<comment type="subcellular location">
    <subcellularLocation>
        <location evidence="1">Membrane</location>
        <topology evidence="1">Multi-pass membrane protein</topology>
    </subcellularLocation>
</comment>
<dbReference type="GO" id="GO:0016020">
    <property type="term" value="C:membrane"/>
    <property type="evidence" value="ECO:0007669"/>
    <property type="project" value="UniProtKB-SubCell"/>
</dbReference>
<feature type="transmembrane region" description="Helical" evidence="8">
    <location>
        <begin position="499"/>
        <end position="518"/>
    </location>
</feature>
<keyword evidence="3 8" id="KW-0812">Transmembrane</keyword>
<dbReference type="PANTHER" id="PTHR43341">
    <property type="entry name" value="AMINO ACID PERMEASE"/>
    <property type="match status" value="1"/>
</dbReference>
<name>A0A2N8UG53_9BASI</name>
<accession>A0A2N8UG53</accession>
<gene>
    <name evidence="10" type="ORF">SRS1_14646</name>
</gene>
<dbReference type="AlphaFoldDB" id="A0A2N8UG53"/>
<dbReference type="Proteomes" id="UP000239563">
    <property type="component" value="Chromosome X"/>
</dbReference>
<evidence type="ECO:0000256" key="2">
    <source>
        <dbReference type="ARBA" id="ARBA00022448"/>
    </source>
</evidence>
<dbReference type="InterPro" id="IPR004841">
    <property type="entry name" value="AA-permease/SLC12A_dom"/>
</dbReference>
<evidence type="ECO:0000313" key="11">
    <source>
        <dbReference type="Proteomes" id="UP000239563"/>
    </source>
</evidence>
<feature type="transmembrane region" description="Helical" evidence="8">
    <location>
        <begin position="393"/>
        <end position="414"/>
    </location>
</feature>
<evidence type="ECO:0000256" key="5">
    <source>
        <dbReference type="ARBA" id="ARBA00022989"/>
    </source>
</evidence>
<evidence type="ECO:0000256" key="4">
    <source>
        <dbReference type="ARBA" id="ARBA00022970"/>
    </source>
</evidence>
<evidence type="ECO:0000313" key="10">
    <source>
        <dbReference type="EMBL" id="SJX63946.1"/>
    </source>
</evidence>
<feature type="transmembrane region" description="Helical" evidence="8">
    <location>
        <begin position="197"/>
        <end position="216"/>
    </location>
</feature>
<dbReference type="FunFam" id="1.20.1740.10:FF:000006">
    <property type="entry name" value="General amino acid permease"/>
    <property type="match status" value="1"/>
</dbReference>
<keyword evidence="4" id="KW-0029">Amino-acid transport</keyword>
<evidence type="ECO:0000259" key="9">
    <source>
        <dbReference type="Pfam" id="PF00324"/>
    </source>
</evidence>
<feature type="transmembrane region" description="Helical" evidence="8">
    <location>
        <begin position="61"/>
        <end position="82"/>
    </location>
</feature>
<evidence type="ECO:0000256" key="3">
    <source>
        <dbReference type="ARBA" id="ARBA00022692"/>
    </source>
</evidence>
<dbReference type="PANTHER" id="PTHR43341:SF9">
    <property type="entry name" value="DICARBOXYLIC AMINO ACID PERMEASE"/>
    <property type="match status" value="1"/>
</dbReference>
<dbReference type="Pfam" id="PF00324">
    <property type="entry name" value="AA_permease"/>
    <property type="match status" value="1"/>
</dbReference>
<keyword evidence="5 8" id="KW-1133">Transmembrane helix</keyword>
<feature type="compositionally biased region" description="Polar residues" evidence="7">
    <location>
        <begin position="12"/>
        <end position="26"/>
    </location>
</feature>
<dbReference type="Gene3D" id="1.20.1740.10">
    <property type="entry name" value="Amino acid/polyamine transporter I"/>
    <property type="match status" value="1"/>
</dbReference>
<feature type="region of interest" description="Disordered" evidence="7">
    <location>
        <begin position="1"/>
        <end position="48"/>
    </location>
</feature>
<feature type="transmembrane region" description="Helical" evidence="8">
    <location>
        <begin position="292"/>
        <end position="311"/>
    </location>
</feature>
<keyword evidence="6 8" id="KW-0472">Membrane</keyword>
<evidence type="ECO:0000256" key="8">
    <source>
        <dbReference type="SAM" id="Phobius"/>
    </source>
</evidence>
<dbReference type="EMBL" id="LT795063">
    <property type="protein sequence ID" value="SJX63946.1"/>
    <property type="molecule type" value="Genomic_DNA"/>
</dbReference>
<proteinExistence type="predicted"/>
<feature type="transmembrane region" description="Helical" evidence="8">
    <location>
        <begin position="420"/>
        <end position="446"/>
    </location>
</feature>
<keyword evidence="2" id="KW-0813">Transport</keyword>
<feature type="transmembrane region" description="Helical" evidence="8">
    <location>
        <begin position="88"/>
        <end position="109"/>
    </location>
</feature>
<sequence length="573" mass="62787">MAPAAAAADQIHSGSPYTQEKVSDSGSEVKGYDHDGITKTSSLDQKPEERQLHRALKGRQISMIAIGGALGTGLIIGTGSGLANGGPASILISYTVMGFCCAAVMSALGEMSTYMPHPRGFAGHATRFVSDEFGVATGYNYLFKYLVVTANNINAAALVIRYWNADLSGGIWIAIVTVLIIALNFGGPKWFGEVEFWLSLVKIITMTGLILLLLIIDLGGSPTKDRIGFRYFQDGLAFRPYPKTSGAEGRFLGFWSTMVTALFAYTGTELVGVTVGEAANPRKSVPSAIRKTFYRIFFFYILGSLLVGMVVPSNAPELLAANKQGTSAAASPFVVAIVRAKIRVLPDIINAAILVFAISAANSDQYIAARTLYGLAIDGKAPRIFRRVDKRGVPYVALSVTALFCALAFINLASGGPQTFSYLVASVTMFGGLTWICILISHIHFMKAMKAQGMARSALPWQAPLQPYASYIAVVFTSIVVFFKGWASFLHTFNWRTFLTNYIGLPIFFLILVGWKLWHRTKFIRPEEVDLETDVREFDEQDELVWKQDEEKARAEVENAPLYKKAWVYAKNW</sequence>
<feature type="domain" description="Amino acid permease/ SLC12A" evidence="9">
    <location>
        <begin position="61"/>
        <end position="523"/>
    </location>
</feature>
<dbReference type="GO" id="GO:0015171">
    <property type="term" value="F:amino acid transmembrane transporter activity"/>
    <property type="evidence" value="ECO:0007669"/>
    <property type="project" value="TreeGrafter"/>
</dbReference>
<dbReference type="PIRSF" id="PIRSF006060">
    <property type="entry name" value="AA_transporter"/>
    <property type="match status" value="1"/>
</dbReference>
<feature type="transmembrane region" description="Helical" evidence="8">
    <location>
        <begin position="348"/>
        <end position="373"/>
    </location>
</feature>
<evidence type="ECO:0000256" key="7">
    <source>
        <dbReference type="SAM" id="MobiDB-lite"/>
    </source>
</evidence>
<reference evidence="10 11" key="1">
    <citation type="submission" date="2017-02" db="EMBL/GenBank/DDBJ databases">
        <authorList>
            <person name="Peterson S.W."/>
        </authorList>
    </citation>
    <scope>NUCLEOTIDE SEQUENCE [LARGE SCALE GENOMIC DNA]</scope>
    <source>
        <strain evidence="10 11">SRS1_H2-8</strain>
    </source>
</reference>
<feature type="transmembrane region" description="Helical" evidence="8">
    <location>
        <begin position="467"/>
        <end position="487"/>
    </location>
</feature>
<evidence type="ECO:0000256" key="6">
    <source>
        <dbReference type="ARBA" id="ARBA00023136"/>
    </source>
</evidence>
<evidence type="ECO:0000256" key="1">
    <source>
        <dbReference type="ARBA" id="ARBA00004141"/>
    </source>
</evidence>
<organism evidence="10 11">
    <name type="scientific">Sporisorium reilianum f. sp. reilianum</name>
    <dbReference type="NCBI Taxonomy" id="72559"/>
    <lineage>
        <taxon>Eukaryota</taxon>
        <taxon>Fungi</taxon>
        <taxon>Dikarya</taxon>
        <taxon>Basidiomycota</taxon>
        <taxon>Ustilaginomycotina</taxon>
        <taxon>Ustilaginomycetes</taxon>
        <taxon>Ustilaginales</taxon>
        <taxon>Ustilaginaceae</taxon>
        <taxon>Sporisorium</taxon>
    </lineage>
</organism>